<gene>
    <name evidence="1" type="ORF">DLP05_086</name>
</gene>
<dbReference type="EMBL" id="MG189906">
    <property type="protein sequence ID" value="ATS92361.1"/>
    <property type="molecule type" value="Genomic_DNA"/>
</dbReference>
<keyword evidence="2" id="KW-1185">Reference proteome</keyword>
<accession>A0A2D2W2J7</accession>
<reference evidence="2" key="1">
    <citation type="submission" date="2017-10" db="EMBL/GenBank/DDBJ databases">
        <authorList>
            <person name="Peters D.L."/>
        </authorList>
    </citation>
    <scope>NUCLEOTIDE SEQUENCE [LARGE SCALE GENOMIC DNA]</scope>
</reference>
<evidence type="ECO:0000313" key="1">
    <source>
        <dbReference type="EMBL" id="ATS92361.1"/>
    </source>
</evidence>
<organism evidence="1 2">
    <name type="scientific">Stenotrophomonas phage vB_SmaS_DLP_5</name>
    <dbReference type="NCBI Taxonomy" id="2044561"/>
    <lineage>
        <taxon>Viruses</taxon>
        <taxon>Duplodnaviria</taxon>
        <taxon>Heunggongvirae</taxon>
        <taxon>Uroviricota</taxon>
        <taxon>Caudoviricetes</taxon>
        <taxon>Delepquintavirus</taxon>
        <taxon>Delepquintavirus DLP5</taxon>
    </lineage>
</organism>
<protein>
    <submittedName>
        <fullName evidence="1">Uncharacterized protein</fullName>
    </submittedName>
</protein>
<proteinExistence type="predicted"/>
<name>A0A2D2W2J7_9CAUD</name>
<sequence length="123" mass="14100">MNLIEQLRDGPVCHAKRWSGDTHDDLGGTVNESATIELMNRAADALESRKVFAFVHSSCKYEESPYVVSLHTTKAGAWRAMYEHRYAHEVLNRDYYLLHGGNYSPMHAGLMMIWAVRQYEVKP</sequence>
<dbReference type="OrthoDB" id="41560at10239"/>
<dbReference type="Proteomes" id="UP000241675">
    <property type="component" value="Segment"/>
</dbReference>
<reference evidence="1 2" key="2">
    <citation type="submission" date="2017-11" db="EMBL/GenBank/DDBJ databases">
        <title>Lysogenic conversion of Stenotrophomonas maltophilia by temperate phage DLP4.</title>
        <authorList>
            <person name="Dennis J."/>
            <person name="Stothard P."/>
        </authorList>
    </citation>
    <scope>NUCLEOTIDE SEQUENCE [LARGE SCALE GENOMIC DNA]</scope>
</reference>
<evidence type="ECO:0000313" key="2">
    <source>
        <dbReference type="Proteomes" id="UP000241675"/>
    </source>
</evidence>